<evidence type="ECO:0000259" key="3">
    <source>
        <dbReference type="Pfam" id="PF20720"/>
    </source>
</evidence>
<evidence type="ECO:0000256" key="1">
    <source>
        <dbReference type="SAM" id="Coils"/>
    </source>
</evidence>
<keyword evidence="1" id="KW-0175">Coiled coil</keyword>
<dbReference type="Pfam" id="PF18738">
    <property type="entry name" value="HEPN_DZIP3"/>
    <property type="match status" value="1"/>
</dbReference>
<sequence>MSEGAAITRIKFYRNQIVHSDSGSMTAAEFSSTFAEVSKALEILCPSMKSDCKTLQKVDLDHSFHEIYVEFVKKEKQMEELTAQVETLNLERKNMQSFQTEQICEWKKKLEKFYVTEAATTLIEVVKDNQCTIITGIPGSGKSALAYYVAIHMQETEDYTVVPIWLPSELIKITNANSKQLFVFDDVFGKYSLNEFNLNCWESETGRIKMLLRNQVPKIMVTCRSYLYDVVRESLSSLSFLHFNLHTDEINLSLMERKEISKLYLTDDVVISLNDETIMMYNFFPLLCVMFKENKMENVDFFLNPNQFIKNEIENMKSKKDESFIALSLLVLSNNLIEKEYLQIGKDRYNIMLIDLSDEMDTRKSPSKTSILSNLQNLKSMYLTETGSTFYTKHDKIFDIISLTVGNIIIRCILRHGESNFVSSRLQLDSLNEEHDDCTIMVKGELETMYFERILKDIENGKAGRFLLAFK</sequence>
<keyword evidence="5" id="KW-1185">Reference proteome</keyword>
<dbReference type="Pfam" id="PF20720">
    <property type="entry name" value="nSTAND3"/>
    <property type="match status" value="1"/>
</dbReference>
<accession>A0A6J8BMW2</accession>
<evidence type="ECO:0000313" key="5">
    <source>
        <dbReference type="Proteomes" id="UP000507470"/>
    </source>
</evidence>
<dbReference type="InterPro" id="IPR041249">
    <property type="entry name" value="HEPN_DZIP3"/>
</dbReference>
<protein>
    <submittedName>
        <fullName evidence="4">Uncharacterized protein</fullName>
    </submittedName>
</protein>
<feature type="domain" description="Novel STAND NTPase 3" evidence="3">
    <location>
        <begin position="113"/>
        <end position="263"/>
    </location>
</feature>
<name>A0A6J8BMW2_MYTCO</name>
<gene>
    <name evidence="4" type="ORF">MCOR_20556</name>
</gene>
<evidence type="ECO:0000313" key="4">
    <source>
        <dbReference type="EMBL" id="CAC5384966.1"/>
    </source>
</evidence>
<dbReference type="OrthoDB" id="6122878at2759"/>
<evidence type="ECO:0000259" key="2">
    <source>
        <dbReference type="Pfam" id="PF18738"/>
    </source>
</evidence>
<reference evidence="4 5" key="1">
    <citation type="submission" date="2020-06" db="EMBL/GenBank/DDBJ databases">
        <authorList>
            <person name="Li R."/>
            <person name="Bekaert M."/>
        </authorList>
    </citation>
    <scope>NUCLEOTIDE SEQUENCE [LARGE SCALE GENOMIC DNA]</scope>
    <source>
        <strain evidence="5">wild</strain>
    </source>
</reference>
<feature type="domain" description="DZIP3-like HEPN" evidence="2">
    <location>
        <begin position="2"/>
        <end position="67"/>
    </location>
</feature>
<dbReference type="InterPro" id="IPR027417">
    <property type="entry name" value="P-loop_NTPase"/>
</dbReference>
<dbReference type="Proteomes" id="UP000507470">
    <property type="component" value="Unassembled WGS sequence"/>
</dbReference>
<dbReference type="InterPro" id="IPR049050">
    <property type="entry name" value="nSTAND3"/>
</dbReference>
<dbReference type="AlphaFoldDB" id="A0A6J8BMW2"/>
<organism evidence="4 5">
    <name type="scientific">Mytilus coruscus</name>
    <name type="common">Sea mussel</name>
    <dbReference type="NCBI Taxonomy" id="42192"/>
    <lineage>
        <taxon>Eukaryota</taxon>
        <taxon>Metazoa</taxon>
        <taxon>Spiralia</taxon>
        <taxon>Lophotrochozoa</taxon>
        <taxon>Mollusca</taxon>
        <taxon>Bivalvia</taxon>
        <taxon>Autobranchia</taxon>
        <taxon>Pteriomorphia</taxon>
        <taxon>Mytilida</taxon>
        <taxon>Mytiloidea</taxon>
        <taxon>Mytilidae</taxon>
        <taxon>Mytilinae</taxon>
        <taxon>Mytilus</taxon>
    </lineage>
</organism>
<dbReference type="EMBL" id="CACVKT020003673">
    <property type="protein sequence ID" value="CAC5384966.1"/>
    <property type="molecule type" value="Genomic_DNA"/>
</dbReference>
<proteinExistence type="predicted"/>
<dbReference type="SUPFAM" id="SSF52540">
    <property type="entry name" value="P-loop containing nucleoside triphosphate hydrolases"/>
    <property type="match status" value="1"/>
</dbReference>
<feature type="coiled-coil region" evidence="1">
    <location>
        <begin position="71"/>
        <end position="98"/>
    </location>
</feature>